<dbReference type="InterPro" id="IPR036890">
    <property type="entry name" value="HATPase_C_sf"/>
</dbReference>
<keyword evidence="9" id="KW-0547">Nucleotide-binding</keyword>
<keyword evidence="4" id="KW-0808">Transferase</keyword>
<dbReference type="Pfam" id="PF02518">
    <property type="entry name" value="HATPase_c"/>
    <property type="match status" value="1"/>
</dbReference>
<evidence type="ECO:0000256" key="5">
    <source>
        <dbReference type="ARBA" id="ARBA00022777"/>
    </source>
</evidence>
<keyword evidence="9" id="KW-0067">ATP-binding</keyword>
<evidence type="ECO:0000256" key="1">
    <source>
        <dbReference type="ARBA" id="ARBA00000085"/>
    </source>
</evidence>
<dbReference type="GO" id="GO:0005524">
    <property type="term" value="F:ATP binding"/>
    <property type="evidence" value="ECO:0007669"/>
    <property type="project" value="UniProtKB-KW"/>
</dbReference>
<feature type="transmembrane region" description="Helical" evidence="7">
    <location>
        <begin position="280"/>
        <end position="298"/>
    </location>
</feature>
<evidence type="ECO:0000256" key="4">
    <source>
        <dbReference type="ARBA" id="ARBA00022679"/>
    </source>
</evidence>
<dbReference type="EMBL" id="JAUTXY010000004">
    <property type="protein sequence ID" value="MEE2058008.1"/>
    <property type="molecule type" value="Genomic_DNA"/>
</dbReference>
<dbReference type="InterPro" id="IPR003594">
    <property type="entry name" value="HATPase_dom"/>
</dbReference>
<name>A0ABU7L8Y5_9NOCA</name>
<keyword evidence="3" id="KW-0597">Phosphoprotein</keyword>
<dbReference type="SMART" id="SM00387">
    <property type="entry name" value="HATPase_c"/>
    <property type="match status" value="1"/>
</dbReference>
<comment type="catalytic activity">
    <reaction evidence="1">
        <text>ATP + protein L-histidine = ADP + protein N-phospho-L-histidine.</text>
        <dbReference type="EC" id="2.7.13.3"/>
    </reaction>
</comment>
<accession>A0ABU7L8Y5</accession>
<gene>
    <name evidence="9" type="ORF">Q7514_10785</name>
</gene>
<evidence type="ECO:0000259" key="8">
    <source>
        <dbReference type="SMART" id="SM00387"/>
    </source>
</evidence>
<protein>
    <recommendedName>
        <fullName evidence="2">histidine kinase</fullName>
        <ecNumber evidence="2">2.7.13.3</ecNumber>
    </recommendedName>
</protein>
<dbReference type="PANTHER" id="PTHR44936">
    <property type="entry name" value="SENSOR PROTEIN CREC"/>
    <property type="match status" value="1"/>
</dbReference>
<organism evidence="9 10">
    <name type="scientific">Rhodococcus artemisiae</name>
    <dbReference type="NCBI Taxonomy" id="714159"/>
    <lineage>
        <taxon>Bacteria</taxon>
        <taxon>Bacillati</taxon>
        <taxon>Actinomycetota</taxon>
        <taxon>Actinomycetes</taxon>
        <taxon>Mycobacteriales</taxon>
        <taxon>Nocardiaceae</taxon>
        <taxon>Rhodococcus</taxon>
    </lineage>
</organism>
<dbReference type="PANTHER" id="PTHR44936:SF9">
    <property type="entry name" value="SENSOR PROTEIN CREC"/>
    <property type="match status" value="1"/>
</dbReference>
<evidence type="ECO:0000256" key="6">
    <source>
        <dbReference type="ARBA" id="ARBA00023012"/>
    </source>
</evidence>
<evidence type="ECO:0000256" key="2">
    <source>
        <dbReference type="ARBA" id="ARBA00012438"/>
    </source>
</evidence>
<comment type="caution">
    <text evidence="9">The sequence shown here is derived from an EMBL/GenBank/DDBJ whole genome shotgun (WGS) entry which is preliminary data.</text>
</comment>
<sequence length="627" mass="67789">MRYKLGVVLAVPLLAASVLGGFRVSSQLDDAQRVAALADQIAVAPAMLDFSRAVLSVATTASLGLPAEYMSTDDIERSMAFAERLSVRSDLDPKIAQDIDSVLADGEALYLAAVGAQITPDELRRTTTDFLTRCRNIIRVVFDLLENNDALVDATNLLNVWDAQSNLLAQMESFRFLGTNPEAAQVVAQNAMNNEEATLRLLLESRLDTGQIDGMLTDIEGRRALVRTLEPTPEFGEQLGYAMIAASEPYSAAIESATRKITVTLDRLASEARTAATRDAIVVGAILVLALIIALLVARSLSVPMRRLRDSTLAAANIELPAAIAAVKDGAEVGSVSLAPIGIDTDEEIGELARAVDSMNTEALRLAGEQAHLRKQVNVMFETLARRNKTLVEQQLSLIDSLEYQEKDPVRLQSLFSLDHLAARMRRTGESLLVLAGTRPRTRTSPAPLADVLRGAVSQVENYQRVQIGRTPHGYLLGIAIDDVVHMIAELVDNALRASPPNSAVRLEFASAEGGGLLLEIADVGIGIPREALDQINTRLSDGDEADVNAPRQMGLFVVGRLAARNGMNVRLRPTFDSDTNAGVTAAIYFPSHMLAEIQAPTTTAITERPRRLSREDDQVQYTQGGR</sequence>
<dbReference type="Gene3D" id="6.10.340.10">
    <property type="match status" value="1"/>
</dbReference>
<reference evidence="9 10" key="1">
    <citation type="submission" date="2023-07" db="EMBL/GenBank/DDBJ databases">
        <authorList>
            <person name="Girao M."/>
            <person name="Carvalho M.F."/>
        </authorList>
    </citation>
    <scope>NUCLEOTIDE SEQUENCE [LARGE SCALE GENOMIC DNA]</scope>
    <source>
        <strain evidence="9 10">YIM65754</strain>
    </source>
</reference>
<evidence type="ECO:0000256" key="3">
    <source>
        <dbReference type="ARBA" id="ARBA00022553"/>
    </source>
</evidence>
<dbReference type="Proteomes" id="UP001336020">
    <property type="component" value="Unassembled WGS sequence"/>
</dbReference>
<evidence type="ECO:0000313" key="9">
    <source>
        <dbReference type="EMBL" id="MEE2058008.1"/>
    </source>
</evidence>
<proteinExistence type="predicted"/>
<keyword evidence="10" id="KW-1185">Reference proteome</keyword>
<dbReference type="RefSeq" id="WP_330133248.1">
    <property type="nucleotide sequence ID" value="NZ_JAUTXY010000004.1"/>
</dbReference>
<keyword evidence="5" id="KW-0418">Kinase</keyword>
<keyword evidence="7" id="KW-0812">Transmembrane</keyword>
<evidence type="ECO:0000256" key="7">
    <source>
        <dbReference type="SAM" id="Phobius"/>
    </source>
</evidence>
<evidence type="ECO:0000313" key="10">
    <source>
        <dbReference type="Proteomes" id="UP001336020"/>
    </source>
</evidence>
<feature type="domain" description="Histidine kinase/HSP90-like ATPase" evidence="8">
    <location>
        <begin position="479"/>
        <end position="594"/>
    </location>
</feature>
<keyword evidence="7" id="KW-1133">Transmembrane helix</keyword>
<dbReference type="EC" id="2.7.13.3" evidence="2"/>
<dbReference type="SUPFAM" id="SSF55874">
    <property type="entry name" value="ATPase domain of HSP90 chaperone/DNA topoisomerase II/histidine kinase"/>
    <property type="match status" value="1"/>
</dbReference>
<dbReference type="InterPro" id="IPR050980">
    <property type="entry name" value="2C_sensor_his_kinase"/>
</dbReference>
<keyword evidence="7" id="KW-0472">Membrane</keyword>
<dbReference type="Gene3D" id="3.30.565.10">
    <property type="entry name" value="Histidine kinase-like ATPase, C-terminal domain"/>
    <property type="match status" value="1"/>
</dbReference>
<keyword evidence="6" id="KW-0902">Two-component regulatory system</keyword>